<evidence type="ECO:0000256" key="2">
    <source>
        <dbReference type="ARBA" id="ARBA00022741"/>
    </source>
</evidence>
<sequence length="1095" mass="123420">MLALYPSNKLEHLSFLLSALLKEQPGTVFSTHPILVESPGMQHWLSMQLAHNHGIAMNMQFPLPVRFMWDTARQILGERKIPKQSAYRREILVWRIDEILLSDAFCEHPAAKPVCQYWQSQTTEDEKSTLRLQFATAIADVFEQYLLYRPDWLAKWENRQSALLGSDDEPWQALIWQMLTDDEPLHPASLHQMTLDALNSNSHRSLPPHVIVFAINTMAPQLVHFLDALAKHTTVHIFHLNPCINYWGEGQSDRQLAKSLREKGIQAFANEEQANPLLNNLGKQGRDLFNLLTPLQSFEVSAFDVDLAEQSAAEPATLLAEIQQDVLHACYPRRFDQRDTDDQSIVISSSHSALREVQALHDHLLALIENDPTLRPSDIVVMCPAVENYAPLVSTVFSVMGAAEWEASATVRLPCSIADRAPLDAEPLIAAFLELLHLPDSRFGVNQIMAYLRLESVQAKFGMSNEDLELITHWLHKAHVHWGLDGQQQSAILGQPKTNETYSWEWGFERLLKGMLAEDVSLIVDNVLTVPDVEGRNTLVLGQLIQVLTQLKTYALALKQKRTPAQWNTFLIELRDSCFSPLASDEYAWEQISHAAAAVEEHCNEAEYFEQLSLSQLREIMIKRFSRPDTGSQFHTGQVTFCSMLPMRSIPFKVVCILGLNDGDFPRQSQPMSVDLMATTPARLGDRSRRQEDRYLFLEAILSARDHLYLSYQGRHAQDNSERQPSLVLAEFLSLLNEGYLGKTDGFPIQQQSLHPFSVANFIDQPRSFDHGWMRLAQQIQPIDESVVPVYEPAEVVPIQQLSVGKLARCLAHPLKFFAHERLSIYLESEGKILDDAEPFSTSALTRYQSLSALGEAIREQQSSETVERFIELSGDLPSTPLAPVLMENWRSCAQQLFDAIGLANGQQISLNIEVEEVQLTANVWEEDVRLVAYHYGTQSIQRIMEQLLTALSCNMGGISKPLEVYSVKWSGGEASIYKAVIPPQEPEVAADILKRVTSFMQRAASRPLPAFASVSHALLKKLPQEQDFADWYESYEAKAIVASQLNGQGLISGLNQDPYVRLFYPAGLEHGLLPITEMLNVFSALALDLKSKKV</sequence>
<evidence type="ECO:0000256" key="8">
    <source>
        <dbReference type="ARBA" id="ARBA00023125"/>
    </source>
</evidence>
<keyword evidence="7 10" id="KW-0067">ATP-binding</keyword>
<dbReference type="Gene3D" id="1.10.10.160">
    <property type="match status" value="1"/>
</dbReference>
<keyword evidence="13" id="KW-1185">Reference proteome</keyword>
<comment type="caution">
    <text evidence="12">The sequence shown here is derived from an EMBL/GenBank/DDBJ whole genome shotgun (WGS) entry which is preliminary data.</text>
</comment>
<protein>
    <recommendedName>
        <fullName evidence="10">RecBCD enzyme subunit RecC</fullName>
    </recommendedName>
    <alternativeName>
        <fullName evidence="10">Exonuclease V subunit RecC</fullName>
        <shortName evidence="10">ExoV subunit RecC</shortName>
    </alternativeName>
    <alternativeName>
        <fullName evidence="10">Helicase/nuclease RecBCD subunit RecC</fullName>
    </alternativeName>
</protein>
<dbReference type="HAMAP" id="MF_01486">
    <property type="entry name" value="RecC"/>
    <property type="match status" value="1"/>
</dbReference>
<reference evidence="12" key="1">
    <citation type="submission" date="2022-11" db="EMBL/GenBank/DDBJ databases">
        <title>Alteromonas sp. nov., isolated from sea water of the Qingdao.</title>
        <authorList>
            <person name="Wang Q."/>
        </authorList>
    </citation>
    <scope>NUCLEOTIDE SEQUENCE</scope>
    <source>
        <strain evidence="12">ASW11-7</strain>
    </source>
</reference>
<dbReference type="InterPro" id="IPR041500">
    <property type="entry name" value="RecC_C"/>
</dbReference>
<keyword evidence="6 10" id="KW-0269">Exonuclease</keyword>
<comment type="function">
    <text evidence="10">A helicase/nuclease that prepares dsDNA breaks (DSB) for recombinational DNA repair. Binds to DSBs and unwinds DNA via a highly rapid and processive ATP-dependent bidirectional helicase activity. Unwinds dsDNA until it encounters a Chi (crossover hotspot instigator) sequence from the 3' direction. Cuts ssDNA a few nucleotides 3' to the Chi site. The properties and activities of the enzyme are changed at Chi. The Chi-altered holoenzyme produces a long 3'-ssDNA overhang and facilitates RecA-binding to the ssDNA for homologous DNA recombination and repair. Holoenzyme degrades any linearized DNA that is unable to undergo homologous recombination. In the holoenzyme this subunit recognizes the wild-type Chi sequence, and when added to isolated RecB increases its ATP-dependent helicase processivity.</text>
</comment>
<dbReference type="SUPFAM" id="SSF52540">
    <property type="entry name" value="P-loop containing nucleoside triphosphate hydrolases"/>
    <property type="match status" value="2"/>
</dbReference>
<evidence type="ECO:0000256" key="3">
    <source>
        <dbReference type="ARBA" id="ARBA00022763"/>
    </source>
</evidence>
<evidence type="ECO:0000256" key="6">
    <source>
        <dbReference type="ARBA" id="ARBA00022839"/>
    </source>
</evidence>
<comment type="subunit">
    <text evidence="10">Heterotrimer of RecB, RecC and RecD. All subunits contribute to DNA-binding.</text>
</comment>
<dbReference type="InterPro" id="IPR011335">
    <property type="entry name" value="Restrct_endonuc-II-like"/>
</dbReference>
<dbReference type="PIRSF" id="PIRSF000980">
    <property type="entry name" value="RecC"/>
    <property type="match status" value="1"/>
</dbReference>
<keyword evidence="8 10" id="KW-0238">DNA-binding</keyword>
<accession>A0ABT3P654</accession>
<dbReference type="PANTHER" id="PTHR30591">
    <property type="entry name" value="RECBCD ENZYME SUBUNIT RECC"/>
    <property type="match status" value="1"/>
</dbReference>
<name>A0ABT3P654_9ALTE</name>
<evidence type="ECO:0000259" key="11">
    <source>
        <dbReference type="Pfam" id="PF17946"/>
    </source>
</evidence>
<comment type="miscellaneous">
    <text evidence="10">In the RecBCD complex, RecB has a slow 3'-5' helicase, an exonuclease activity and loads RecA onto ssDNA, RecD has a fast 5'-3' helicase activity, while RecC stimulates the ATPase and processivity of the RecB helicase and contributes to recognition of the Chi site.</text>
</comment>
<dbReference type="GO" id="GO:0008854">
    <property type="term" value="F:exodeoxyribonuclease V activity"/>
    <property type="evidence" value="ECO:0007669"/>
    <property type="project" value="UniProtKB-EC"/>
</dbReference>
<evidence type="ECO:0000256" key="5">
    <source>
        <dbReference type="ARBA" id="ARBA00022806"/>
    </source>
</evidence>
<evidence type="ECO:0000256" key="4">
    <source>
        <dbReference type="ARBA" id="ARBA00022801"/>
    </source>
</evidence>
<evidence type="ECO:0000256" key="1">
    <source>
        <dbReference type="ARBA" id="ARBA00022722"/>
    </source>
</evidence>
<dbReference type="InterPro" id="IPR013986">
    <property type="entry name" value="DExx_box_DNA_helicase_dom_sf"/>
</dbReference>
<dbReference type="PANTHER" id="PTHR30591:SF1">
    <property type="entry name" value="RECBCD ENZYME SUBUNIT RECC"/>
    <property type="match status" value="1"/>
</dbReference>
<evidence type="ECO:0000256" key="10">
    <source>
        <dbReference type="HAMAP-Rule" id="MF_01486"/>
    </source>
</evidence>
<dbReference type="RefSeq" id="WP_265616922.1">
    <property type="nucleotide sequence ID" value="NZ_JAPFRD010000009.1"/>
</dbReference>
<dbReference type="Gene3D" id="3.40.50.300">
    <property type="entry name" value="P-loop containing nucleotide triphosphate hydrolases"/>
    <property type="match status" value="2"/>
</dbReference>
<proteinExistence type="inferred from homology"/>
<feature type="domain" description="RecC C-terminal" evidence="11">
    <location>
        <begin position="801"/>
        <end position="1022"/>
    </location>
</feature>
<keyword evidence="1 10" id="KW-0540">Nuclease</keyword>
<keyword evidence="5 10" id="KW-0347">Helicase</keyword>
<gene>
    <name evidence="10 12" type="primary">recC</name>
    <name evidence="12" type="ORF">OPS25_06960</name>
</gene>
<keyword evidence="2 10" id="KW-0547">Nucleotide-binding</keyword>
<dbReference type="NCBIfam" id="TIGR01450">
    <property type="entry name" value="recC"/>
    <property type="match status" value="1"/>
</dbReference>
<organism evidence="12 13">
    <name type="scientific">Alteromonas aquimaris</name>
    <dbReference type="NCBI Taxonomy" id="2998417"/>
    <lineage>
        <taxon>Bacteria</taxon>
        <taxon>Pseudomonadati</taxon>
        <taxon>Pseudomonadota</taxon>
        <taxon>Gammaproteobacteria</taxon>
        <taxon>Alteromonadales</taxon>
        <taxon>Alteromonadaceae</taxon>
        <taxon>Alteromonas/Salinimonas group</taxon>
        <taxon>Alteromonas</taxon>
    </lineage>
</organism>
<dbReference type="Proteomes" id="UP001142810">
    <property type="component" value="Unassembled WGS sequence"/>
</dbReference>
<dbReference type="Gene3D" id="3.40.50.10930">
    <property type="match status" value="1"/>
</dbReference>
<dbReference type="Pfam" id="PF04257">
    <property type="entry name" value="Exonuc_V_gamma"/>
    <property type="match status" value="1"/>
</dbReference>
<evidence type="ECO:0000256" key="9">
    <source>
        <dbReference type="ARBA" id="ARBA00023204"/>
    </source>
</evidence>
<keyword evidence="9 10" id="KW-0234">DNA repair</keyword>
<dbReference type="SUPFAM" id="SSF52980">
    <property type="entry name" value="Restriction endonuclease-like"/>
    <property type="match status" value="1"/>
</dbReference>
<dbReference type="EMBL" id="JAPFRD010000009">
    <property type="protein sequence ID" value="MCW8108230.1"/>
    <property type="molecule type" value="Genomic_DNA"/>
</dbReference>
<keyword evidence="4 10" id="KW-0378">Hydrolase</keyword>
<dbReference type="Pfam" id="PF17946">
    <property type="entry name" value="RecC_C"/>
    <property type="match status" value="1"/>
</dbReference>
<keyword evidence="3 10" id="KW-0227">DNA damage</keyword>
<comment type="similarity">
    <text evidence="10">Belongs to the RecC family.</text>
</comment>
<evidence type="ECO:0000256" key="7">
    <source>
        <dbReference type="ARBA" id="ARBA00022840"/>
    </source>
</evidence>
<dbReference type="InterPro" id="IPR027417">
    <property type="entry name" value="P-loop_NTPase"/>
</dbReference>
<evidence type="ECO:0000313" key="13">
    <source>
        <dbReference type="Proteomes" id="UP001142810"/>
    </source>
</evidence>
<dbReference type="Gene3D" id="1.10.10.990">
    <property type="match status" value="1"/>
</dbReference>
<dbReference type="InterPro" id="IPR006697">
    <property type="entry name" value="RecC"/>
</dbReference>
<evidence type="ECO:0000313" key="12">
    <source>
        <dbReference type="EMBL" id="MCW8108230.1"/>
    </source>
</evidence>